<protein>
    <submittedName>
        <fullName evidence="3">Glycine/D-amino acid oxidase-like deaminating enzyme</fullName>
    </submittedName>
</protein>
<dbReference type="PANTHER" id="PTHR13847">
    <property type="entry name" value="SARCOSINE DEHYDROGENASE-RELATED"/>
    <property type="match status" value="1"/>
</dbReference>
<evidence type="ECO:0000256" key="1">
    <source>
        <dbReference type="ARBA" id="ARBA00023002"/>
    </source>
</evidence>
<keyword evidence="1" id="KW-0560">Oxidoreductase</keyword>
<dbReference type="Proteomes" id="UP001519290">
    <property type="component" value="Unassembled WGS sequence"/>
</dbReference>
<dbReference type="InterPro" id="IPR036188">
    <property type="entry name" value="FAD/NAD-bd_sf"/>
</dbReference>
<proteinExistence type="predicted"/>
<evidence type="ECO:0000313" key="3">
    <source>
        <dbReference type="EMBL" id="MBP2381408.1"/>
    </source>
</evidence>
<reference evidence="3 4" key="1">
    <citation type="submission" date="2021-03" db="EMBL/GenBank/DDBJ databases">
        <title>Sequencing the genomes of 1000 actinobacteria strains.</title>
        <authorList>
            <person name="Klenk H.-P."/>
        </authorList>
    </citation>
    <scope>NUCLEOTIDE SEQUENCE [LARGE SCALE GENOMIC DNA]</scope>
    <source>
        <strain evidence="3 4">DSM 14566</strain>
    </source>
</reference>
<dbReference type="RefSeq" id="WP_209900531.1">
    <property type="nucleotide sequence ID" value="NZ_BAAAJW010000002.1"/>
</dbReference>
<feature type="domain" description="FAD dependent oxidoreductase" evidence="2">
    <location>
        <begin position="8"/>
        <end position="348"/>
    </location>
</feature>
<evidence type="ECO:0000313" key="4">
    <source>
        <dbReference type="Proteomes" id="UP001519290"/>
    </source>
</evidence>
<dbReference type="Gene3D" id="3.30.9.10">
    <property type="entry name" value="D-Amino Acid Oxidase, subunit A, domain 2"/>
    <property type="match status" value="1"/>
</dbReference>
<accession>A0ABS4WZ43</accession>
<evidence type="ECO:0000259" key="2">
    <source>
        <dbReference type="Pfam" id="PF01266"/>
    </source>
</evidence>
<gene>
    <name evidence="3" type="ORF">JOF43_001365</name>
</gene>
<dbReference type="EMBL" id="JAGIOD010000001">
    <property type="protein sequence ID" value="MBP2381408.1"/>
    <property type="molecule type" value="Genomic_DNA"/>
</dbReference>
<dbReference type="Gene3D" id="3.50.50.60">
    <property type="entry name" value="FAD/NAD(P)-binding domain"/>
    <property type="match status" value="1"/>
</dbReference>
<keyword evidence="4" id="KW-1185">Reference proteome</keyword>
<dbReference type="InterPro" id="IPR006076">
    <property type="entry name" value="FAD-dep_OxRdtase"/>
</dbReference>
<comment type="caution">
    <text evidence="3">The sequence shown here is derived from an EMBL/GenBank/DDBJ whole genome shotgun (WGS) entry which is preliminary data.</text>
</comment>
<dbReference type="PANTHER" id="PTHR13847:SF289">
    <property type="entry name" value="GLYCINE OXIDASE"/>
    <property type="match status" value="1"/>
</dbReference>
<name>A0ABS4WZ43_9MICO</name>
<dbReference type="SUPFAM" id="SSF51905">
    <property type="entry name" value="FAD/NAD(P)-binding domain"/>
    <property type="match status" value="1"/>
</dbReference>
<organism evidence="3 4">
    <name type="scientific">Brachybacterium sacelli</name>
    <dbReference type="NCBI Taxonomy" id="173364"/>
    <lineage>
        <taxon>Bacteria</taxon>
        <taxon>Bacillati</taxon>
        <taxon>Actinomycetota</taxon>
        <taxon>Actinomycetes</taxon>
        <taxon>Micrococcales</taxon>
        <taxon>Dermabacteraceae</taxon>
        <taxon>Brachybacterium</taxon>
    </lineage>
</organism>
<sequence>MTTHDGLHVAVVGAGFVGVALAEALVRRGCTVTIVARSRELSDASEVTYAWLNSHRKRPEVYQVLNQRGLRHWRSMFGSAHPQHVHWHGHTVVVSDRANVDVLEDRVGYLRSLGYPAEWTTVEVAGRELPIRVPADAIAADFPEEGHCEPGPIRAALIEQLERSGRCTWALDEAVEVQHRSITLRSGASVEADRLVIAAGNASADLLATAGFDLPMVAQHAGGPAWGFLAEARVPAHGLPRPVTTDRINLRPVGPDSLLLQALDVDSAAGPAAESGPAVHEEYRSRVVELLGREDVEISGVRVGHRVIPADGMTVAGPVDGDPSSDLWTVVTHSGITLAPFLAETVAREIVESTQDPVLDEFRPRRFARKGAAAGELSAPRCPGEQ</sequence>
<dbReference type="Pfam" id="PF01266">
    <property type="entry name" value="DAO"/>
    <property type="match status" value="1"/>
</dbReference>